<proteinExistence type="predicted"/>
<accession>A0A8J2X512</accession>
<sequence length="390" mass="42666">AACRRLNTQHCSSSALITHQIIIFERLRKSAQSREPPMRSALLLSLAASAAATRVTKDQWQSEAQAALNDARPLSLEAAESGCVLTISGNRVTTTSDSPLKLCRVDHGGDVDASKTVILAMVDSTKYLETRGNWEAFLNKAAYCRKTKRALYLWLGVPSSDILDARHAAPWATCRDRREGNTLNGVKTLGFLALFEGQQPPDSVLYVDADAWFSDVAFANDQVTPEAYLALSSDSELLGNQNRIGGPKIPMNGGLIFARKSRFTSQFFALWWRGRCGKKDQLPLWATLFASWSAASDGAYDFDSSLFDRYAVAHNKRGALHVLQRDAARIRAQSGITAFDGGSFRETGRLLEKPLALPHVLLLPSAPVGSLPALRSDADGTRPTFVCHTR</sequence>
<evidence type="ECO:0000313" key="2">
    <source>
        <dbReference type="Proteomes" id="UP000789595"/>
    </source>
</evidence>
<reference evidence="1" key="1">
    <citation type="submission" date="2021-11" db="EMBL/GenBank/DDBJ databases">
        <authorList>
            <consortium name="Genoscope - CEA"/>
            <person name="William W."/>
        </authorList>
    </citation>
    <scope>NUCLEOTIDE SEQUENCE</scope>
</reference>
<protein>
    <recommendedName>
        <fullName evidence="3">Nucleotide-diphospho-sugar transferase domain-containing protein</fullName>
    </recommendedName>
</protein>
<organism evidence="1 2">
    <name type="scientific">Pelagomonas calceolata</name>
    <dbReference type="NCBI Taxonomy" id="35677"/>
    <lineage>
        <taxon>Eukaryota</taxon>
        <taxon>Sar</taxon>
        <taxon>Stramenopiles</taxon>
        <taxon>Ochrophyta</taxon>
        <taxon>Pelagophyceae</taxon>
        <taxon>Pelagomonadales</taxon>
        <taxon>Pelagomonadaceae</taxon>
        <taxon>Pelagomonas</taxon>
    </lineage>
</organism>
<comment type="caution">
    <text evidence="1">The sequence shown here is derived from an EMBL/GenBank/DDBJ whole genome shotgun (WGS) entry which is preliminary data.</text>
</comment>
<evidence type="ECO:0008006" key="3">
    <source>
        <dbReference type="Google" id="ProtNLM"/>
    </source>
</evidence>
<feature type="non-terminal residue" evidence="1">
    <location>
        <position position="1"/>
    </location>
</feature>
<keyword evidence="2" id="KW-1185">Reference proteome</keyword>
<name>A0A8J2X512_9STRA</name>
<dbReference type="AlphaFoldDB" id="A0A8J2X512"/>
<gene>
    <name evidence="1" type="ORF">PECAL_6P14880</name>
</gene>
<dbReference type="EMBL" id="CAKKNE010000006">
    <property type="protein sequence ID" value="CAH0379849.1"/>
    <property type="molecule type" value="Genomic_DNA"/>
</dbReference>
<feature type="non-terminal residue" evidence="1">
    <location>
        <position position="390"/>
    </location>
</feature>
<dbReference type="Proteomes" id="UP000789595">
    <property type="component" value="Unassembled WGS sequence"/>
</dbReference>
<dbReference type="OrthoDB" id="10529677at2759"/>
<evidence type="ECO:0000313" key="1">
    <source>
        <dbReference type="EMBL" id="CAH0379849.1"/>
    </source>
</evidence>